<proteinExistence type="predicted"/>
<gene>
    <name evidence="2" type="ORF">ACFPN9_09105</name>
</gene>
<feature type="transmembrane region" description="Helical" evidence="1">
    <location>
        <begin position="35"/>
        <end position="55"/>
    </location>
</feature>
<sequence>MRGVASLIGIAWAIAAAFGTYNAFFTGKLPPSFNMGVMVLGILWVPPALIALALWQLISKEAQLQEEALKACGVSRHSRLVFFVEDSGIAINPAEKRFTLMQDGLYKTYSFDDLRGYRTFYQPTGNSLRGLASTSGLFMTVVCDRRREWHIPMLYQSDQERWAQIIQMEILDVAEAA</sequence>
<dbReference type="Proteomes" id="UP001596060">
    <property type="component" value="Unassembled WGS sequence"/>
</dbReference>
<reference evidence="3" key="1">
    <citation type="journal article" date="2019" name="Int. J. Syst. Evol. Microbiol.">
        <title>The Global Catalogue of Microorganisms (GCM) 10K type strain sequencing project: providing services to taxonomists for standard genome sequencing and annotation.</title>
        <authorList>
            <consortium name="The Broad Institute Genomics Platform"/>
            <consortium name="The Broad Institute Genome Sequencing Center for Infectious Disease"/>
            <person name="Wu L."/>
            <person name="Ma J."/>
        </authorList>
    </citation>
    <scope>NUCLEOTIDE SEQUENCE [LARGE SCALE GENOMIC DNA]</scope>
    <source>
        <strain evidence="3">CCUG 43117</strain>
    </source>
</reference>
<keyword evidence="1" id="KW-0812">Transmembrane</keyword>
<dbReference type="EMBL" id="JBHSLU010000017">
    <property type="protein sequence ID" value="MFC5505415.1"/>
    <property type="molecule type" value="Genomic_DNA"/>
</dbReference>
<accession>A0ABW0NY47</accession>
<keyword evidence="1" id="KW-1133">Transmembrane helix</keyword>
<keyword evidence="3" id="KW-1185">Reference proteome</keyword>
<evidence type="ECO:0000313" key="3">
    <source>
        <dbReference type="Proteomes" id="UP001596060"/>
    </source>
</evidence>
<keyword evidence="1" id="KW-0472">Membrane</keyword>
<evidence type="ECO:0000256" key="1">
    <source>
        <dbReference type="SAM" id="Phobius"/>
    </source>
</evidence>
<dbReference type="RefSeq" id="WP_068204523.1">
    <property type="nucleotide sequence ID" value="NZ_JBHSLU010000017.1"/>
</dbReference>
<organism evidence="2 3">
    <name type="scientific">Bosea massiliensis</name>
    <dbReference type="NCBI Taxonomy" id="151419"/>
    <lineage>
        <taxon>Bacteria</taxon>
        <taxon>Pseudomonadati</taxon>
        <taxon>Pseudomonadota</taxon>
        <taxon>Alphaproteobacteria</taxon>
        <taxon>Hyphomicrobiales</taxon>
        <taxon>Boseaceae</taxon>
        <taxon>Bosea</taxon>
    </lineage>
</organism>
<protein>
    <submittedName>
        <fullName evidence="2">Uncharacterized protein</fullName>
    </submittedName>
</protein>
<comment type="caution">
    <text evidence="2">The sequence shown here is derived from an EMBL/GenBank/DDBJ whole genome shotgun (WGS) entry which is preliminary data.</text>
</comment>
<name>A0ABW0NY47_9HYPH</name>
<evidence type="ECO:0000313" key="2">
    <source>
        <dbReference type="EMBL" id="MFC5505415.1"/>
    </source>
</evidence>